<name>A0A399S1W7_9BACT</name>
<dbReference type="EMBL" id="QWGE01000004">
    <property type="protein sequence ID" value="RIJ36684.1"/>
    <property type="molecule type" value="Genomic_DNA"/>
</dbReference>
<evidence type="ECO:0000313" key="3">
    <source>
        <dbReference type="Proteomes" id="UP000266005"/>
    </source>
</evidence>
<organism evidence="2 3">
    <name type="scientific">Pontibacter oryzae</name>
    <dbReference type="NCBI Taxonomy" id="2304593"/>
    <lineage>
        <taxon>Bacteria</taxon>
        <taxon>Pseudomonadati</taxon>
        <taxon>Bacteroidota</taxon>
        <taxon>Cytophagia</taxon>
        <taxon>Cytophagales</taxon>
        <taxon>Hymenobacteraceae</taxon>
        <taxon>Pontibacter</taxon>
    </lineage>
</organism>
<dbReference type="Proteomes" id="UP000266005">
    <property type="component" value="Unassembled WGS sequence"/>
</dbReference>
<proteinExistence type="predicted"/>
<keyword evidence="3" id="KW-1185">Reference proteome</keyword>
<sequence length="140" mass="15848">MAKAVIILFVVSGVLYFLFYPFLKNRVNRKKTLRWFLIVYGAALLFSTISYYFSEEKPPESFLQGVELVKQQPQLTSKIGQFKQVVYNNEDLPRPSDNPAILKFTLQGTSGAVQVEAKVAKGSRGGWYLTETAEVSPLYN</sequence>
<keyword evidence="1" id="KW-0472">Membrane</keyword>
<gene>
    <name evidence="2" type="ORF">D1627_12630</name>
</gene>
<dbReference type="AlphaFoldDB" id="A0A399S1W7"/>
<protein>
    <submittedName>
        <fullName evidence="2">Uncharacterized protein</fullName>
    </submittedName>
</protein>
<evidence type="ECO:0000313" key="2">
    <source>
        <dbReference type="EMBL" id="RIJ36684.1"/>
    </source>
</evidence>
<comment type="caution">
    <text evidence="2">The sequence shown here is derived from an EMBL/GenBank/DDBJ whole genome shotgun (WGS) entry which is preliminary data.</text>
</comment>
<keyword evidence="1" id="KW-0812">Transmembrane</keyword>
<reference evidence="3" key="1">
    <citation type="submission" date="2018-08" db="EMBL/GenBank/DDBJ databases">
        <title>Mucilaginibacter sp. MYSH2.</title>
        <authorList>
            <person name="Seo T."/>
        </authorList>
    </citation>
    <scope>NUCLEOTIDE SEQUENCE [LARGE SCALE GENOMIC DNA]</scope>
    <source>
        <strain evidence="3">KIRAN</strain>
    </source>
</reference>
<keyword evidence="1" id="KW-1133">Transmembrane helix</keyword>
<accession>A0A399S1W7</accession>
<feature type="transmembrane region" description="Helical" evidence="1">
    <location>
        <begin position="35"/>
        <end position="53"/>
    </location>
</feature>
<evidence type="ECO:0000256" key="1">
    <source>
        <dbReference type="SAM" id="Phobius"/>
    </source>
</evidence>
<feature type="transmembrane region" description="Helical" evidence="1">
    <location>
        <begin position="6"/>
        <end position="23"/>
    </location>
</feature>